<reference evidence="2" key="1">
    <citation type="journal article" date="2016" name="Nature">
        <title>Genome evolution in the allotetraploid frog Xenopus laevis.</title>
        <authorList>
            <person name="Session A.M."/>
            <person name="Uno Y."/>
            <person name="Kwon T."/>
            <person name="Chapman J.A."/>
            <person name="Toyoda A."/>
            <person name="Takahashi S."/>
            <person name="Fukui A."/>
            <person name="Hikosaka A."/>
            <person name="Suzuki A."/>
            <person name="Kondo M."/>
            <person name="van Heeringen S.J."/>
            <person name="Quigley I."/>
            <person name="Heinz S."/>
            <person name="Ogino H."/>
            <person name="Ochi H."/>
            <person name="Hellsten U."/>
            <person name="Lyons J.B."/>
            <person name="Simakov O."/>
            <person name="Putnam N."/>
            <person name="Stites J."/>
            <person name="Kuroki Y."/>
            <person name="Tanaka T."/>
            <person name="Michiue T."/>
            <person name="Watanabe M."/>
            <person name="Bogdanovic O."/>
            <person name="Lister R."/>
            <person name="Georgiou G."/>
            <person name="Paranjpe S.S."/>
            <person name="van Kruijsbergen I."/>
            <person name="Shu S."/>
            <person name="Carlson J."/>
            <person name="Kinoshita T."/>
            <person name="Ohta Y."/>
            <person name="Mawaribuchi S."/>
            <person name="Jenkins J."/>
            <person name="Grimwood J."/>
            <person name="Schmutz J."/>
            <person name="Mitros T."/>
            <person name="Mozaffari S.V."/>
            <person name="Suzuki Y."/>
            <person name="Haramoto Y."/>
            <person name="Yamamoto T.S."/>
            <person name="Takagi C."/>
            <person name="Heald R."/>
            <person name="Miller K."/>
            <person name="Haudenschild C."/>
            <person name="Kitzman J."/>
            <person name="Nakayama T."/>
            <person name="Izutsu Y."/>
            <person name="Robert J."/>
            <person name="Fortriede J."/>
            <person name="Burns K."/>
            <person name="Lotay V."/>
            <person name="Karimi K."/>
            <person name="Yasuoka Y."/>
            <person name="Dichmann D.S."/>
            <person name="Flajnik M.F."/>
            <person name="Houston D.W."/>
            <person name="Shendure J."/>
            <person name="DuPasquier L."/>
            <person name="Vize P.D."/>
            <person name="Zorn A.M."/>
            <person name="Ito M."/>
            <person name="Marcotte E.M."/>
            <person name="Wallingford J.B."/>
            <person name="Ito Y."/>
            <person name="Asashima M."/>
            <person name="Ueno N."/>
            <person name="Matsuda Y."/>
            <person name="Veenstra G.J."/>
            <person name="Fujiyama A."/>
            <person name="Harland R.M."/>
            <person name="Taira M."/>
            <person name="Rokhsar D.S."/>
        </authorList>
    </citation>
    <scope>NUCLEOTIDE SEQUENCE [LARGE SCALE GENOMIC DNA]</scope>
    <source>
        <strain evidence="2">J</strain>
    </source>
</reference>
<name>A0A974HCG5_XENLA</name>
<sequence length="76" mass="8918">MPGSKKKNPKKAERVRGTVETGCKYTETVHLNNKLVTDITVVLLAFWKLPLKLFCLCVFVEHFHYRWICSMYFPIV</sequence>
<evidence type="ECO:0000313" key="2">
    <source>
        <dbReference type="Proteomes" id="UP000694892"/>
    </source>
</evidence>
<protein>
    <submittedName>
        <fullName evidence="1">Uncharacterized protein</fullName>
    </submittedName>
</protein>
<organism evidence="1 2">
    <name type="scientific">Xenopus laevis</name>
    <name type="common">African clawed frog</name>
    <dbReference type="NCBI Taxonomy" id="8355"/>
    <lineage>
        <taxon>Eukaryota</taxon>
        <taxon>Metazoa</taxon>
        <taxon>Chordata</taxon>
        <taxon>Craniata</taxon>
        <taxon>Vertebrata</taxon>
        <taxon>Euteleostomi</taxon>
        <taxon>Amphibia</taxon>
        <taxon>Batrachia</taxon>
        <taxon>Anura</taxon>
        <taxon>Pipoidea</taxon>
        <taxon>Pipidae</taxon>
        <taxon>Xenopodinae</taxon>
        <taxon>Xenopus</taxon>
        <taxon>Xenopus</taxon>
    </lineage>
</organism>
<dbReference type="AlphaFoldDB" id="A0A974HCG5"/>
<dbReference type="EMBL" id="CM004478">
    <property type="protein sequence ID" value="OCT72813.1"/>
    <property type="molecule type" value="Genomic_DNA"/>
</dbReference>
<accession>A0A974HCG5</accession>
<proteinExistence type="predicted"/>
<gene>
    <name evidence="1" type="ORF">XELAEV_18035795mg</name>
</gene>
<evidence type="ECO:0000313" key="1">
    <source>
        <dbReference type="EMBL" id="OCT72813.1"/>
    </source>
</evidence>
<dbReference type="Proteomes" id="UP000694892">
    <property type="component" value="Chromosome 7L"/>
</dbReference>